<evidence type="ECO:0000256" key="4">
    <source>
        <dbReference type="ARBA" id="ARBA00023002"/>
    </source>
</evidence>
<comment type="cofactor">
    <cofactor evidence="1">
        <name>Fe(2+)</name>
        <dbReference type="ChEBI" id="CHEBI:29033"/>
    </cofactor>
</comment>
<keyword evidence="4" id="KW-0560">Oxidoreductase</keyword>
<evidence type="ECO:0000256" key="3">
    <source>
        <dbReference type="ARBA" id="ARBA00022723"/>
    </source>
</evidence>
<dbReference type="GO" id="GO:0046872">
    <property type="term" value="F:metal ion binding"/>
    <property type="evidence" value="ECO:0007669"/>
    <property type="project" value="UniProtKB-KW"/>
</dbReference>
<name>A0A3A6Q5R8_9EURY</name>
<proteinExistence type="inferred from homology"/>
<dbReference type="GO" id="GO:0004497">
    <property type="term" value="F:monooxygenase activity"/>
    <property type="evidence" value="ECO:0007669"/>
    <property type="project" value="UniProtKB-KW"/>
</dbReference>
<reference evidence="7 8" key="1">
    <citation type="submission" date="2018-06" db="EMBL/GenBank/DDBJ databases">
        <title>Halonotius sp. F13-13 a new haloarchaeeon isolated from a solar saltern from Isla Cristina, Huelva, Spain.</title>
        <authorList>
            <person name="Duran-Viseras A."/>
            <person name="Sanchez-Porro C."/>
            <person name="Ventosa A."/>
        </authorList>
    </citation>
    <scope>NUCLEOTIDE SEQUENCE [LARGE SCALE GENOMIC DNA]</scope>
    <source>
        <strain evidence="7 8">CECT 7525</strain>
    </source>
</reference>
<feature type="region of interest" description="Disordered" evidence="6">
    <location>
        <begin position="1"/>
        <end position="28"/>
    </location>
</feature>
<evidence type="ECO:0000313" key="7">
    <source>
        <dbReference type="EMBL" id="RJX51863.1"/>
    </source>
</evidence>
<organism evidence="7 8">
    <name type="scientific">Halonotius pteroides</name>
    <dbReference type="NCBI Taxonomy" id="268735"/>
    <lineage>
        <taxon>Archaea</taxon>
        <taxon>Methanobacteriati</taxon>
        <taxon>Methanobacteriota</taxon>
        <taxon>Stenosarchaea group</taxon>
        <taxon>Halobacteria</taxon>
        <taxon>Halobacteriales</taxon>
        <taxon>Haloferacaceae</taxon>
        <taxon>Halonotius</taxon>
    </lineage>
</organism>
<dbReference type="PANTHER" id="PTHR10543:SF24">
    <property type="entry name" value="CAROTENOID ISOMEROOXYGENASE"/>
    <property type="match status" value="1"/>
</dbReference>
<evidence type="ECO:0000313" key="8">
    <source>
        <dbReference type="Proteomes" id="UP000281564"/>
    </source>
</evidence>
<dbReference type="AlphaFoldDB" id="A0A3A6Q5R8"/>
<dbReference type="InterPro" id="IPR004294">
    <property type="entry name" value="Carotenoid_Oase"/>
</dbReference>
<comment type="similarity">
    <text evidence="2">Belongs to the carotenoid oxygenase family.</text>
</comment>
<evidence type="ECO:0000256" key="1">
    <source>
        <dbReference type="ARBA" id="ARBA00001954"/>
    </source>
</evidence>
<keyword evidence="5" id="KW-0408">Iron</keyword>
<sequence length="532" mass="59514">MAGGRPVRRLAQTRGGCGDDRRRGRPTVSVGRCARSPVRRRARCRRVVQRPRQGLISLARRTVSVAESSPLGFQSATTEYDDYRPPVEGTIPAWLSGTLIRNGPGRFRVGEQRVNHWFDGLAMLRRYSFDDGAVRYTNRFLRSDAYADAEAGRLTGQFGTDTRGWRRVLDTLRSFGLPEPTDNANVHVARIDNEYVALTEAPRRVAFAPDTLATRDEFTFDDDLTEHITAAHLVDDPHHEELIGFATQFGIQPQYHIYRVPRGSRRRELITSIDARGPAYIHDCSVTDRHVLLVESPLTLSVLRAMNPFSEGAIDMLGWEPDRPTRLLVVDRESGELVAEPTFEATFCFHHVNAFRDGGEIVLDLIEFPDGDIVGALSMAELDSDGFPDVPDGRLMRYRIDPTTADLDRTRLYAGGMELPRVPRAAVGRRHRYAYGQATDRDGATGLVKVDCETGTAQEWWEESVYLEEPIPIQRPGSDAVDDGVVVATALDATQEQTSLLVFDAETLTLQARVALPHVEPFGFHGRFFPDE</sequence>
<accession>A0A3A6Q5R8</accession>
<comment type="caution">
    <text evidence="7">The sequence shown here is derived from an EMBL/GenBank/DDBJ whole genome shotgun (WGS) entry which is preliminary data.</text>
</comment>
<keyword evidence="7" id="KW-0503">Monooxygenase</keyword>
<dbReference type="Proteomes" id="UP000281564">
    <property type="component" value="Unassembled WGS sequence"/>
</dbReference>
<keyword evidence="3" id="KW-0479">Metal-binding</keyword>
<keyword evidence="8" id="KW-1185">Reference proteome</keyword>
<dbReference type="OrthoDB" id="199596at2157"/>
<dbReference type="GO" id="GO:0016121">
    <property type="term" value="P:carotene catabolic process"/>
    <property type="evidence" value="ECO:0007669"/>
    <property type="project" value="TreeGrafter"/>
</dbReference>
<evidence type="ECO:0000256" key="6">
    <source>
        <dbReference type="SAM" id="MobiDB-lite"/>
    </source>
</evidence>
<dbReference type="GO" id="GO:0010436">
    <property type="term" value="F:carotenoid dioxygenase activity"/>
    <property type="evidence" value="ECO:0007669"/>
    <property type="project" value="TreeGrafter"/>
</dbReference>
<dbReference type="EMBL" id="QMDW01000001">
    <property type="protein sequence ID" value="RJX51863.1"/>
    <property type="molecule type" value="Genomic_DNA"/>
</dbReference>
<evidence type="ECO:0000256" key="2">
    <source>
        <dbReference type="ARBA" id="ARBA00006787"/>
    </source>
</evidence>
<dbReference type="Pfam" id="PF03055">
    <property type="entry name" value="RPE65"/>
    <property type="match status" value="1"/>
</dbReference>
<protein>
    <submittedName>
        <fullName evidence="7">Beta-carotene 15,15'-monooxygenase</fullName>
    </submittedName>
</protein>
<gene>
    <name evidence="7" type="ORF">DP106_00685</name>
</gene>
<evidence type="ECO:0000256" key="5">
    <source>
        <dbReference type="ARBA" id="ARBA00023004"/>
    </source>
</evidence>
<dbReference type="PANTHER" id="PTHR10543">
    <property type="entry name" value="BETA-CAROTENE DIOXYGENASE"/>
    <property type="match status" value="1"/>
</dbReference>